<sequence>MGTPSTPRRPLAITADEHLLDDLVRLAAAAGITLDVAHDAGAARRWWPHAPLILVGADAVPELAWSRPSRRPDVVVVARDLADDRELWEGAIAIGAEQVVRVADAEQRLVTWMADAAEGIRSEAVTVGVVGGRGGAGASTLAAALAVTAARHDRGVLLVDGDPLGGGIDLILGGEEHAGMRWPDLVATEGRVGASALRAALPSVERLAVLSWDRSDALAVPPAAMRAVLGAARRGGDLVVVDLPRQLDGAATEALSLCETVLVVVPAEVRAVAAASRVVKTFAQHAADLRLVVRGPSPAGLDGTIVADALGLPLAGELAPEPRLAIMLERGEAPARRGKGPLAVLCRRLLGELGVLQHEGHAA</sequence>
<dbReference type="InterPro" id="IPR022521">
    <property type="entry name" value="Rv3660c"/>
</dbReference>
<name>A0A3D9V5W5_THECX</name>
<dbReference type="NCBIfam" id="TIGR03815">
    <property type="entry name" value="CpaE_hom_Actino"/>
    <property type="match status" value="1"/>
</dbReference>
<dbReference type="OrthoDB" id="3252838at2"/>
<dbReference type="InterPro" id="IPR027417">
    <property type="entry name" value="P-loop_NTPase"/>
</dbReference>
<dbReference type="Proteomes" id="UP000256485">
    <property type="component" value="Unassembled WGS sequence"/>
</dbReference>
<proteinExistence type="predicted"/>
<organism evidence="2 3">
    <name type="scientific">Thermasporomyces composti</name>
    <dbReference type="NCBI Taxonomy" id="696763"/>
    <lineage>
        <taxon>Bacteria</taxon>
        <taxon>Bacillati</taxon>
        <taxon>Actinomycetota</taxon>
        <taxon>Actinomycetes</taxon>
        <taxon>Propionibacteriales</taxon>
        <taxon>Nocardioidaceae</taxon>
        <taxon>Thermasporomyces</taxon>
    </lineage>
</organism>
<dbReference type="Gene3D" id="3.40.50.300">
    <property type="entry name" value="P-loop containing nucleotide triphosphate hydrolases"/>
    <property type="match status" value="1"/>
</dbReference>
<dbReference type="GO" id="GO:0005829">
    <property type="term" value="C:cytosol"/>
    <property type="evidence" value="ECO:0007669"/>
    <property type="project" value="TreeGrafter"/>
</dbReference>
<dbReference type="AlphaFoldDB" id="A0A3D9V5W5"/>
<dbReference type="SUPFAM" id="SSF52540">
    <property type="entry name" value="P-loop containing nucleoside triphosphate hydrolases"/>
    <property type="match status" value="1"/>
</dbReference>
<reference evidence="2 3" key="1">
    <citation type="submission" date="2018-08" db="EMBL/GenBank/DDBJ databases">
        <title>Sequencing the genomes of 1000 actinobacteria strains.</title>
        <authorList>
            <person name="Klenk H.-P."/>
        </authorList>
    </citation>
    <scope>NUCLEOTIDE SEQUENCE [LARGE SCALE GENOMIC DNA]</scope>
    <source>
        <strain evidence="2 3">DSM 22891</strain>
    </source>
</reference>
<dbReference type="PANTHER" id="PTHR43384">
    <property type="entry name" value="SEPTUM SITE-DETERMINING PROTEIN MIND HOMOLOG, CHLOROPLASTIC-RELATED"/>
    <property type="match status" value="1"/>
</dbReference>
<protein>
    <submittedName>
        <fullName evidence="2">Secretion/DNA translocation related CpaE-like protein</fullName>
    </submittedName>
</protein>
<gene>
    <name evidence="2" type="ORF">DFJ64_2293</name>
</gene>
<dbReference type="RefSeq" id="WP_115852012.1">
    <property type="nucleotide sequence ID" value="NZ_QTUC01000001.1"/>
</dbReference>
<dbReference type="InterPro" id="IPR059050">
    <property type="entry name" value="Rv3660c_N"/>
</dbReference>
<dbReference type="GO" id="GO:0005524">
    <property type="term" value="F:ATP binding"/>
    <property type="evidence" value="ECO:0007669"/>
    <property type="project" value="TreeGrafter"/>
</dbReference>
<dbReference type="GO" id="GO:0016887">
    <property type="term" value="F:ATP hydrolysis activity"/>
    <property type="evidence" value="ECO:0007669"/>
    <property type="project" value="TreeGrafter"/>
</dbReference>
<evidence type="ECO:0000313" key="2">
    <source>
        <dbReference type="EMBL" id="REF36859.1"/>
    </source>
</evidence>
<dbReference type="InterPro" id="IPR050625">
    <property type="entry name" value="ParA/MinD_ATPase"/>
</dbReference>
<feature type="domain" description="Rv3660c-like CheY-like N-terminal" evidence="1">
    <location>
        <begin position="13"/>
        <end position="119"/>
    </location>
</feature>
<evidence type="ECO:0000313" key="3">
    <source>
        <dbReference type="Proteomes" id="UP000256485"/>
    </source>
</evidence>
<comment type="caution">
    <text evidence="2">The sequence shown here is derived from an EMBL/GenBank/DDBJ whole genome shotgun (WGS) entry which is preliminary data.</text>
</comment>
<keyword evidence="3" id="KW-1185">Reference proteome</keyword>
<dbReference type="EMBL" id="QTUC01000001">
    <property type="protein sequence ID" value="REF36859.1"/>
    <property type="molecule type" value="Genomic_DNA"/>
</dbReference>
<dbReference type="GO" id="GO:0051782">
    <property type="term" value="P:negative regulation of cell division"/>
    <property type="evidence" value="ECO:0007669"/>
    <property type="project" value="TreeGrafter"/>
</dbReference>
<dbReference type="PANTHER" id="PTHR43384:SF11">
    <property type="entry name" value="SEPTUM SITE DETERMINING PROTEIN"/>
    <property type="match status" value="1"/>
</dbReference>
<dbReference type="Pfam" id="PF26563">
    <property type="entry name" value="Rv3660c_N"/>
    <property type="match status" value="1"/>
</dbReference>
<dbReference type="GO" id="GO:0009898">
    <property type="term" value="C:cytoplasmic side of plasma membrane"/>
    <property type="evidence" value="ECO:0007669"/>
    <property type="project" value="TreeGrafter"/>
</dbReference>
<accession>A0A3D9V5W5</accession>
<evidence type="ECO:0000259" key="1">
    <source>
        <dbReference type="Pfam" id="PF26563"/>
    </source>
</evidence>